<sequence length="288" mass="31268">MRFVHFVQGTTKGLAVETDSGLRGLTENLPGYPGSLLTLLGRGQEALREAHQQLSQAPQLDTSRIRYLPPIERPGKIVCVGLNYADHTKESPYEQPSYPTFFPRFATSLVGHGEAIVRPHVSEQLDYEGELAVIIGRHGRHIPQDQALEHVAGYAIFNEASVRDYQFKSPQWTIGKNFDATGAFGPTFVSADELPPGARGLTLTTRLNGKIEQQANTADMVFDVPQLISVLSEAVTLEPGDVIVTGTPAGIGWARRPMLFMQPGDVCTVEIEGLGTLSNPIVAETPPA</sequence>
<dbReference type="InterPro" id="IPR051121">
    <property type="entry name" value="FAH"/>
</dbReference>
<comment type="pathway">
    <text evidence="7">Aromatic compound metabolism; 4-hydroxyphenylacetate degradation; pyruvate and succinate semialdehyde from 4-hydroxyphenylacetate: step 4/7.</text>
</comment>
<dbReference type="PANTHER" id="PTHR42796:SF4">
    <property type="entry name" value="FUMARYLACETOACETATE HYDROLASE DOMAIN-CONTAINING PROTEIN 2A"/>
    <property type="match status" value="1"/>
</dbReference>
<dbReference type="GO" id="GO:0046872">
    <property type="term" value="F:metal ion binding"/>
    <property type="evidence" value="ECO:0007669"/>
    <property type="project" value="UniProtKB-KW"/>
</dbReference>
<dbReference type="GO" id="GO:0008704">
    <property type="term" value="F:5-carboxymethyl-2-hydroxymuconate delta-isomerase activity"/>
    <property type="evidence" value="ECO:0007669"/>
    <property type="project" value="UniProtKB-EC"/>
</dbReference>
<dbReference type="GO" id="GO:0018800">
    <property type="term" value="F:5-oxopent-3-ene-1,2,5-tricarboxylate decarboxylase activity"/>
    <property type="evidence" value="ECO:0007669"/>
    <property type="project" value="UniProtKB-EC"/>
</dbReference>
<organism evidence="10 11">
    <name type="scientific">Pseudomonas putida</name>
    <name type="common">Arthrobacter siderocapsulatus</name>
    <dbReference type="NCBI Taxonomy" id="303"/>
    <lineage>
        <taxon>Bacteria</taxon>
        <taxon>Pseudomonadati</taxon>
        <taxon>Pseudomonadota</taxon>
        <taxon>Gammaproteobacteria</taxon>
        <taxon>Pseudomonadales</taxon>
        <taxon>Pseudomonadaceae</taxon>
        <taxon>Pseudomonas</taxon>
    </lineage>
</organism>
<comment type="pathway">
    <text evidence="8">Aromatic compound metabolism; 4-hydroxyphenylacetate degradation; pyruvate and succinate semialdehyde from 4-hydroxyphenylacetate: step 5/7.</text>
</comment>
<dbReference type="SUPFAM" id="SSF56529">
    <property type="entry name" value="FAH"/>
    <property type="match status" value="1"/>
</dbReference>
<dbReference type="AlphaFoldDB" id="A0A1X0ZZP9"/>
<accession>A0A1X0ZZP9</accession>
<evidence type="ECO:0000259" key="9">
    <source>
        <dbReference type="Pfam" id="PF01557"/>
    </source>
</evidence>
<dbReference type="PANTHER" id="PTHR42796">
    <property type="entry name" value="FUMARYLACETOACETATE HYDROLASE DOMAIN-CONTAINING PROTEIN 2A-RELATED"/>
    <property type="match status" value="1"/>
</dbReference>
<dbReference type="Pfam" id="PF01557">
    <property type="entry name" value="FAA_hydrolase"/>
    <property type="match status" value="1"/>
</dbReference>
<evidence type="ECO:0000256" key="6">
    <source>
        <dbReference type="ARBA" id="ARBA00057150"/>
    </source>
</evidence>
<dbReference type="EMBL" id="NBWC01000012">
    <property type="protein sequence ID" value="ORL65133.1"/>
    <property type="molecule type" value="Genomic_DNA"/>
</dbReference>
<evidence type="ECO:0000256" key="7">
    <source>
        <dbReference type="ARBA" id="ARBA00060569"/>
    </source>
</evidence>
<protein>
    <submittedName>
        <fullName evidence="10">5-oxopent-3-ene-1,2,5-tricarboxylate decarboxylase</fullName>
    </submittedName>
</protein>
<keyword evidence="3" id="KW-0479">Metal-binding</keyword>
<evidence type="ECO:0000256" key="1">
    <source>
        <dbReference type="ARBA" id="ARBA00010211"/>
    </source>
</evidence>
<dbReference type="Proteomes" id="UP000193675">
    <property type="component" value="Unassembled WGS sequence"/>
</dbReference>
<gene>
    <name evidence="10" type="ORF">B7H17_09495</name>
</gene>
<evidence type="ECO:0000313" key="10">
    <source>
        <dbReference type="EMBL" id="ORL65133.1"/>
    </source>
</evidence>
<comment type="caution">
    <text evidence="10">The sequence shown here is derived from an EMBL/GenBank/DDBJ whole genome shotgun (WGS) entry which is preliminary data.</text>
</comment>
<reference evidence="10 11" key="1">
    <citation type="submission" date="2017-04" db="EMBL/GenBank/DDBJ databases">
        <title>Presence of VIM-2 positive Pseudomonas species in chickens and their surrounding environment.</title>
        <authorList>
            <person name="Zhang R."/>
        </authorList>
    </citation>
    <scope>NUCLEOTIDE SEQUENCE [LARGE SCALE GENOMIC DNA]</scope>
    <source>
        <strain evidence="10 11">DZ-C18</strain>
    </source>
</reference>
<dbReference type="GO" id="GO:0019752">
    <property type="term" value="P:carboxylic acid metabolic process"/>
    <property type="evidence" value="ECO:0007669"/>
    <property type="project" value="UniProtKB-ARBA"/>
</dbReference>
<dbReference type="RefSeq" id="WP_084855789.1">
    <property type="nucleotide sequence ID" value="NZ_JAOTEI010000009.1"/>
</dbReference>
<evidence type="ECO:0000256" key="3">
    <source>
        <dbReference type="ARBA" id="ARBA00022723"/>
    </source>
</evidence>
<comment type="function">
    <text evidence="6">Decarboxylates OPET (5-oxo-pent-3-ene-1,2,5-tricarboxylic acid) into HHDD (2-hydroxy-hept-2,4-diene-1,7-dioate) and isomerizes it to OHED (2-oxo-hept-3-ene-1,7-dioate).</text>
</comment>
<evidence type="ECO:0000256" key="5">
    <source>
        <dbReference type="ARBA" id="ARBA00052790"/>
    </source>
</evidence>
<proteinExistence type="inferred from homology"/>
<evidence type="ECO:0000256" key="4">
    <source>
        <dbReference type="ARBA" id="ARBA00051258"/>
    </source>
</evidence>
<evidence type="ECO:0000313" key="11">
    <source>
        <dbReference type="Proteomes" id="UP000193675"/>
    </source>
</evidence>
<dbReference type="OrthoDB" id="9805307at2"/>
<comment type="catalytic activity">
    <reaction evidence="4">
        <text>(3E,5R)-5-carboxy-2-oxohept-3-enedioate + H(+) = (4Z)-2-oxohept-4-enedioate + CO2</text>
        <dbReference type="Rhea" id="RHEA:14397"/>
        <dbReference type="ChEBI" id="CHEBI:15378"/>
        <dbReference type="ChEBI" id="CHEBI:16526"/>
        <dbReference type="ChEBI" id="CHEBI:87491"/>
        <dbReference type="ChEBI" id="CHEBI:87507"/>
        <dbReference type="EC" id="4.1.1.68"/>
    </reaction>
</comment>
<comment type="similarity">
    <text evidence="1">Belongs to the FAH family.</text>
</comment>
<dbReference type="InterPro" id="IPR036663">
    <property type="entry name" value="Fumarylacetoacetase_C_sf"/>
</dbReference>
<dbReference type="FunFam" id="3.90.850.10:FF:000002">
    <property type="entry name" value="2-hydroxyhepta-2,4-diene-1,7-dioate isomerase"/>
    <property type="match status" value="1"/>
</dbReference>
<comment type="catalytic activity">
    <reaction evidence="5">
        <text>(2E,4Z)-5-hydroxypenta-2,4-diene-1,2,5-tricarboxylate = (3E,5R)-5-carboxy-2-oxohept-3-enedioate</text>
        <dbReference type="Rhea" id="RHEA:18813"/>
        <dbReference type="ChEBI" id="CHEBI:47961"/>
        <dbReference type="ChEBI" id="CHEBI:87491"/>
        <dbReference type="EC" id="5.3.3.10"/>
    </reaction>
</comment>
<dbReference type="InterPro" id="IPR011234">
    <property type="entry name" value="Fumarylacetoacetase-like_C"/>
</dbReference>
<comment type="similarity">
    <text evidence="2">Belongs to the hydratase/decarboxylase family.</text>
</comment>
<evidence type="ECO:0000256" key="2">
    <source>
        <dbReference type="ARBA" id="ARBA00010715"/>
    </source>
</evidence>
<name>A0A1X0ZZP9_PSEPU</name>
<dbReference type="Gene3D" id="3.90.850.10">
    <property type="entry name" value="Fumarylacetoacetase-like, C-terminal domain"/>
    <property type="match status" value="1"/>
</dbReference>
<feature type="domain" description="Fumarylacetoacetase-like C-terminal" evidence="9">
    <location>
        <begin position="76"/>
        <end position="282"/>
    </location>
</feature>
<evidence type="ECO:0000256" key="8">
    <source>
        <dbReference type="ARBA" id="ARBA00060680"/>
    </source>
</evidence>